<dbReference type="GO" id="GO:0035861">
    <property type="term" value="C:site of double-strand break"/>
    <property type="evidence" value="ECO:0007669"/>
    <property type="project" value="TreeGrafter"/>
</dbReference>
<dbReference type="OrthoDB" id="8028980at2759"/>
<dbReference type="AlphaFoldDB" id="A0A8X6MD05"/>
<name>A0A8X6MD05_NEPPI</name>
<dbReference type="InterPro" id="IPR041426">
    <property type="entry name" value="Mos1_HTH"/>
</dbReference>
<dbReference type="GO" id="GO:0005634">
    <property type="term" value="C:nucleus"/>
    <property type="evidence" value="ECO:0007669"/>
    <property type="project" value="TreeGrafter"/>
</dbReference>
<gene>
    <name evidence="2" type="primary">SETMAR</name>
    <name evidence="2" type="ORF">NPIL_17571</name>
</gene>
<feature type="domain" description="Mos1 transposase HTH" evidence="1">
    <location>
        <begin position="21"/>
        <end position="50"/>
    </location>
</feature>
<sequence length="148" mass="16734">MTNFNLLDNIMKKSCPIEYVAVSNINSVFGIQVATNATVARWFKKFRTGDFGLSNEQRGRPKTQVDNNVLKANVEANSSQSACELSILYNVSKQTILTHLAQIGKGKRQDKWIPHEITDTQKERKLDACLSLLSHNKVEPFLNFETYA</sequence>
<dbReference type="GO" id="GO:0044774">
    <property type="term" value="P:mitotic DNA integrity checkpoint signaling"/>
    <property type="evidence" value="ECO:0007669"/>
    <property type="project" value="TreeGrafter"/>
</dbReference>
<dbReference type="GO" id="GO:0031297">
    <property type="term" value="P:replication fork processing"/>
    <property type="evidence" value="ECO:0007669"/>
    <property type="project" value="TreeGrafter"/>
</dbReference>
<dbReference type="GO" id="GO:0015074">
    <property type="term" value="P:DNA integration"/>
    <property type="evidence" value="ECO:0007669"/>
    <property type="project" value="TreeGrafter"/>
</dbReference>
<organism evidence="2 3">
    <name type="scientific">Nephila pilipes</name>
    <name type="common">Giant wood spider</name>
    <name type="synonym">Nephila maculata</name>
    <dbReference type="NCBI Taxonomy" id="299642"/>
    <lineage>
        <taxon>Eukaryota</taxon>
        <taxon>Metazoa</taxon>
        <taxon>Ecdysozoa</taxon>
        <taxon>Arthropoda</taxon>
        <taxon>Chelicerata</taxon>
        <taxon>Arachnida</taxon>
        <taxon>Araneae</taxon>
        <taxon>Araneomorphae</taxon>
        <taxon>Entelegynae</taxon>
        <taxon>Araneoidea</taxon>
        <taxon>Nephilidae</taxon>
        <taxon>Nephila</taxon>
    </lineage>
</organism>
<dbReference type="GO" id="GO:0000729">
    <property type="term" value="P:DNA double-strand break processing"/>
    <property type="evidence" value="ECO:0007669"/>
    <property type="project" value="TreeGrafter"/>
</dbReference>
<dbReference type="GO" id="GO:0003690">
    <property type="term" value="F:double-stranded DNA binding"/>
    <property type="evidence" value="ECO:0007669"/>
    <property type="project" value="TreeGrafter"/>
</dbReference>
<evidence type="ECO:0000259" key="1">
    <source>
        <dbReference type="Pfam" id="PF17906"/>
    </source>
</evidence>
<comment type="caution">
    <text evidence="2">The sequence shown here is derived from an EMBL/GenBank/DDBJ whole genome shotgun (WGS) entry which is preliminary data.</text>
</comment>
<dbReference type="GO" id="GO:0042800">
    <property type="term" value="F:histone H3K4 methyltransferase activity"/>
    <property type="evidence" value="ECO:0007669"/>
    <property type="project" value="TreeGrafter"/>
</dbReference>
<reference evidence="2" key="1">
    <citation type="submission" date="2020-08" db="EMBL/GenBank/DDBJ databases">
        <title>Multicomponent nature underlies the extraordinary mechanical properties of spider dragline silk.</title>
        <authorList>
            <person name="Kono N."/>
            <person name="Nakamura H."/>
            <person name="Mori M."/>
            <person name="Yoshida Y."/>
            <person name="Ohtoshi R."/>
            <person name="Malay A.D."/>
            <person name="Moran D.A.P."/>
            <person name="Tomita M."/>
            <person name="Numata K."/>
            <person name="Arakawa K."/>
        </authorList>
    </citation>
    <scope>NUCLEOTIDE SEQUENCE</scope>
</reference>
<dbReference type="InterPro" id="IPR052709">
    <property type="entry name" value="Transposase-MT_Hybrid"/>
</dbReference>
<dbReference type="GO" id="GO:0046975">
    <property type="term" value="F:histone H3K36 methyltransferase activity"/>
    <property type="evidence" value="ECO:0007669"/>
    <property type="project" value="TreeGrafter"/>
</dbReference>
<dbReference type="Proteomes" id="UP000887013">
    <property type="component" value="Unassembled WGS sequence"/>
</dbReference>
<dbReference type="GO" id="GO:0000014">
    <property type="term" value="F:single-stranded DNA endodeoxyribonuclease activity"/>
    <property type="evidence" value="ECO:0007669"/>
    <property type="project" value="TreeGrafter"/>
</dbReference>
<dbReference type="GO" id="GO:0044547">
    <property type="term" value="F:DNA topoisomerase binding"/>
    <property type="evidence" value="ECO:0007669"/>
    <property type="project" value="TreeGrafter"/>
</dbReference>
<proteinExistence type="predicted"/>
<keyword evidence="3" id="KW-1185">Reference proteome</keyword>
<dbReference type="PANTHER" id="PTHR46060">
    <property type="entry name" value="MARINER MOS1 TRANSPOSASE-LIKE PROTEIN"/>
    <property type="match status" value="1"/>
</dbReference>
<dbReference type="PANTHER" id="PTHR46060:SF2">
    <property type="entry name" value="HISTONE-LYSINE N-METHYLTRANSFERASE SETMAR"/>
    <property type="match status" value="1"/>
</dbReference>
<evidence type="ECO:0000313" key="3">
    <source>
        <dbReference type="Proteomes" id="UP000887013"/>
    </source>
</evidence>
<dbReference type="GO" id="GO:0000793">
    <property type="term" value="C:condensed chromosome"/>
    <property type="evidence" value="ECO:0007669"/>
    <property type="project" value="TreeGrafter"/>
</dbReference>
<dbReference type="GO" id="GO:0006303">
    <property type="term" value="P:double-strand break repair via nonhomologous end joining"/>
    <property type="evidence" value="ECO:0007669"/>
    <property type="project" value="TreeGrafter"/>
</dbReference>
<evidence type="ECO:0000313" key="2">
    <source>
        <dbReference type="EMBL" id="GFS42126.1"/>
    </source>
</evidence>
<accession>A0A8X6MD05</accession>
<dbReference type="GO" id="GO:0003697">
    <property type="term" value="F:single-stranded DNA binding"/>
    <property type="evidence" value="ECO:0007669"/>
    <property type="project" value="TreeGrafter"/>
</dbReference>
<dbReference type="EMBL" id="BMAW01043976">
    <property type="protein sequence ID" value="GFS42126.1"/>
    <property type="molecule type" value="Genomic_DNA"/>
</dbReference>
<dbReference type="Pfam" id="PF17906">
    <property type="entry name" value="HTH_48"/>
    <property type="match status" value="1"/>
</dbReference>
<protein>
    <submittedName>
        <fullName evidence="2">Histone-lysine N-methyltransferase SETMAR</fullName>
    </submittedName>
</protein>